<accession>A0A4S8LWM7</accession>
<dbReference type="AlphaFoldDB" id="A0A4S8LWM7"/>
<keyword evidence="2" id="KW-1185">Reference proteome</keyword>
<gene>
    <name evidence="1" type="ORF">K435DRAFT_669130</name>
</gene>
<dbReference type="EMBL" id="ML179233">
    <property type="protein sequence ID" value="THU94044.1"/>
    <property type="molecule type" value="Genomic_DNA"/>
</dbReference>
<reference evidence="1 2" key="1">
    <citation type="journal article" date="2019" name="Nat. Ecol. Evol.">
        <title>Megaphylogeny resolves global patterns of mushroom evolution.</title>
        <authorList>
            <person name="Varga T."/>
            <person name="Krizsan K."/>
            <person name="Foldi C."/>
            <person name="Dima B."/>
            <person name="Sanchez-Garcia M."/>
            <person name="Sanchez-Ramirez S."/>
            <person name="Szollosi G.J."/>
            <person name="Szarkandi J.G."/>
            <person name="Papp V."/>
            <person name="Albert L."/>
            <person name="Andreopoulos W."/>
            <person name="Angelini C."/>
            <person name="Antonin V."/>
            <person name="Barry K.W."/>
            <person name="Bougher N.L."/>
            <person name="Buchanan P."/>
            <person name="Buyck B."/>
            <person name="Bense V."/>
            <person name="Catcheside P."/>
            <person name="Chovatia M."/>
            <person name="Cooper J."/>
            <person name="Damon W."/>
            <person name="Desjardin D."/>
            <person name="Finy P."/>
            <person name="Geml J."/>
            <person name="Haridas S."/>
            <person name="Hughes K."/>
            <person name="Justo A."/>
            <person name="Karasinski D."/>
            <person name="Kautmanova I."/>
            <person name="Kiss B."/>
            <person name="Kocsube S."/>
            <person name="Kotiranta H."/>
            <person name="LaButti K.M."/>
            <person name="Lechner B.E."/>
            <person name="Liimatainen K."/>
            <person name="Lipzen A."/>
            <person name="Lukacs Z."/>
            <person name="Mihaltcheva S."/>
            <person name="Morgado L.N."/>
            <person name="Niskanen T."/>
            <person name="Noordeloos M.E."/>
            <person name="Ohm R.A."/>
            <person name="Ortiz-Santana B."/>
            <person name="Ovrebo C."/>
            <person name="Racz N."/>
            <person name="Riley R."/>
            <person name="Savchenko A."/>
            <person name="Shiryaev A."/>
            <person name="Soop K."/>
            <person name="Spirin V."/>
            <person name="Szebenyi C."/>
            <person name="Tomsovsky M."/>
            <person name="Tulloss R.E."/>
            <person name="Uehling J."/>
            <person name="Grigoriev I.V."/>
            <person name="Vagvolgyi C."/>
            <person name="Papp T."/>
            <person name="Martin F.M."/>
            <person name="Miettinen O."/>
            <person name="Hibbett D.S."/>
            <person name="Nagy L.G."/>
        </authorList>
    </citation>
    <scope>NUCLEOTIDE SEQUENCE [LARGE SCALE GENOMIC DNA]</scope>
    <source>
        <strain evidence="1 2">CBS 962.96</strain>
    </source>
</reference>
<dbReference type="Proteomes" id="UP000297245">
    <property type="component" value="Unassembled WGS sequence"/>
</dbReference>
<evidence type="ECO:0000313" key="2">
    <source>
        <dbReference type="Proteomes" id="UP000297245"/>
    </source>
</evidence>
<name>A0A4S8LWM7_DENBC</name>
<sequence length="90" mass="10778">MSLTCASTVITKHTLTRQHRDAFRDLWRRHLLGLKTHFPGFMLPSHHLAFHIYEGAEWFSVPRYWWAFPWEHLIGKLQKIPTNHIMGMQL</sequence>
<evidence type="ECO:0000313" key="1">
    <source>
        <dbReference type="EMBL" id="THU94044.1"/>
    </source>
</evidence>
<organism evidence="1 2">
    <name type="scientific">Dendrothele bispora (strain CBS 962.96)</name>
    <dbReference type="NCBI Taxonomy" id="1314807"/>
    <lineage>
        <taxon>Eukaryota</taxon>
        <taxon>Fungi</taxon>
        <taxon>Dikarya</taxon>
        <taxon>Basidiomycota</taxon>
        <taxon>Agaricomycotina</taxon>
        <taxon>Agaricomycetes</taxon>
        <taxon>Agaricomycetidae</taxon>
        <taxon>Agaricales</taxon>
        <taxon>Agaricales incertae sedis</taxon>
        <taxon>Dendrothele</taxon>
    </lineage>
</organism>
<proteinExistence type="predicted"/>
<dbReference type="OrthoDB" id="3247418at2759"/>
<protein>
    <submittedName>
        <fullName evidence="1">Uncharacterized protein</fullName>
    </submittedName>
</protein>